<evidence type="ECO:0000256" key="1">
    <source>
        <dbReference type="ARBA" id="ARBA00004141"/>
    </source>
</evidence>
<dbReference type="GO" id="GO:0004930">
    <property type="term" value="F:G protein-coupled receptor activity"/>
    <property type="evidence" value="ECO:0007669"/>
    <property type="project" value="InterPro"/>
</dbReference>
<evidence type="ECO:0000313" key="8">
    <source>
        <dbReference type="EMBL" id="CAH2307086.1"/>
    </source>
</evidence>
<dbReference type="InterPro" id="IPR017978">
    <property type="entry name" value="GPCR_3_C"/>
</dbReference>
<dbReference type="GO" id="GO:0030295">
    <property type="term" value="F:protein kinase activator activity"/>
    <property type="evidence" value="ECO:0007669"/>
    <property type="project" value="TreeGrafter"/>
</dbReference>
<keyword evidence="4 6" id="KW-1133">Transmembrane helix</keyword>
<accession>A0AAD1WI93</accession>
<proteinExistence type="inferred from homology"/>
<dbReference type="GO" id="GO:0070062">
    <property type="term" value="C:extracellular exosome"/>
    <property type="evidence" value="ECO:0007669"/>
    <property type="project" value="TreeGrafter"/>
</dbReference>
<dbReference type="PANTHER" id="PTHR14511">
    <property type="entry name" value="G PROTEIN COUPLED RECEPTOR, CLASS C, GROUP 5"/>
    <property type="match status" value="1"/>
</dbReference>
<name>A0AAD1WI93_PELCU</name>
<organism evidence="8 9">
    <name type="scientific">Pelobates cultripes</name>
    <name type="common">Western spadefoot toad</name>
    <dbReference type="NCBI Taxonomy" id="61616"/>
    <lineage>
        <taxon>Eukaryota</taxon>
        <taxon>Metazoa</taxon>
        <taxon>Chordata</taxon>
        <taxon>Craniata</taxon>
        <taxon>Vertebrata</taxon>
        <taxon>Euteleostomi</taxon>
        <taxon>Amphibia</taxon>
        <taxon>Batrachia</taxon>
        <taxon>Anura</taxon>
        <taxon>Pelobatoidea</taxon>
        <taxon>Pelobatidae</taxon>
        <taxon>Pelobates</taxon>
    </lineage>
</organism>
<feature type="transmembrane region" description="Helical" evidence="6">
    <location>
        <begin position="173"/>
        <end position="192"/>
    </location>
</feature>
<dbReference type="AlphaFoldDB" id="A0AAD1WI93"/>
<dbReference type="PANTHER" id="PTHR14511:SF9">
    <property type="entry name" value="G-PROTEIN COUPLED RECEPTOR FAMILY C GROUP 5 MEMBER B"/>
    <property type="match status" value="1"/>
</dbReference>
<dbReference type="Pfam" id="PF00003">
    <property type="entry name" value="7tm_3"/>
    <property type="match status" value="1"/>
</dbReference>
<feature type="domain" description="G-protein coupled receptors family 3 profile" evidence="7">
    <location>
        <begin position="76"/>
        <end position="190"/>
    </location>
</feature>
<evidence type="ECO:0000256" key="5">
    <source>
        <dbReference type="ARBA" id="ARBA00023136"/>
    </source>
</evidence>
<comment type="subcellular location">
    <subcellularLocation>
        <location evidence="1">Membrane</location>
        <topology evidence="1">Multi-pass membrane protein</topology>
    </subcellularLocation>
</comment>
<gene>
    <name evidence="8" type="ORF">PECUL_23A059202</name>
</gene>
<evidence type="ECO:0000256" key="3">
    <source>
        <dbReference type="ARBA" id="ARBA00022692"/>
    </source>
</evidence>
<keyword evidence="3 6" id="KW-0812">Transmembrane</keyword>
<evidence type="ECO:0000259" key="7">
    <source>
        <dbReference type="Pfam" id="PF00003"/>
    </source>
</evidence>
<reference evidence="8" key="1">
    <citation type="submission" date="2022-03" db="EMBL/GenBank/DDBJ databases">
        <authorList>
            <person name="Alioto T."/>
            <person name="Alioto T."/>
            <person name="Gomez Garrido J."/>
        </authorList>
    </citation>
    <scope>NUCLEOTIDE SEQUENCE</scope>
</reference>
<comment type="similarity">
    <text evidence="2">Belongs to the G-protein coupled receptor 3 family.</text>
</comment>
<evidence type="ECO:0000256" key="2">
    <source>
        <dbReference type="ARBA" id="ARBA00007242"/>
    </source>
</evidence>
<sequence length="297" mass="33607">MKDPLSSVADILRYRDTVVDLSLYGIFPATAHTQSSLAQPAITHLTKNENTACHVLTPLLCDWLKFGELVGSSDMVIIAVEWIILTVVRDKKLACHYEPMDFVMVLIYVMVLMVITLCLSFFTLCGKFQKWKRNGVCLIVTIFLSVFIWVAWITMYLYGNDALKKKDKWNDPTLAIALVASGWVFLLFHAIIEVHCSILPPLQDNTTNYFDTSQPRMRETPFEEEIQLPRSYMENKAFSMDEHNAAMRSGGFRNGSLGSRPSAPFRSNVYQPTEMAVVLNGGTIPTAPPSYNGRHLW</sequence>
<evidence type="ECO:0000256" key="4">
    <source>
        <dbReference type="ARBA" id="ARBA00022989"/>
    </source>
</evidence>
<dbReference type="GO" id="GO:0043235">
    <property type="term" value="C:receptor complex"/>
    <property type="evidence" value="ECO:0007669"/>
    <property type="project" value="TreeGrafter"/>
</dbReference>
<dbReference type="Proteomes" id="UP001295444">
    <property type="component" value="Chromosome 07"/>
</dbReference>
<feature type="transmembrane region" description="Helical" evidence="6">
    <location>
        <begin position="136"/>
        <end position="158"/>
    </location>
</feature>
<keyword evidence="5 6" id="KW-0472">Membrane</keyword>
<evidence type="ECO:0000313" key="9">
    <source>
        <dbReference type="Proteomes" id="UP001295444"/>
    </source>
</evidence>
<dbReference type="EMBL" id="OW240918">
    <property type="protein sequence ID" value="CAH2307086.1"/>
    <property type="molecule type" value="Genomic_DNA"/>
</dbReference>
<protein>
    <submittedName>
        <fullName evidence="8">G- coupled receptor family C group 5 member B</fullName>
    </submittedName>
</protein>
<feature type="transmembrane region" description="Helical" evidence="6">
    <location>
        <begin position="102"/>
        <end position="124"/>
    </location>
</feature>
<keyword evidence="8" id="KW-0675">Receptor</keyword>
<keyword evidence="9" id="KW-1185">Reference proteome</keyword>
<dbReference type="GO" id="GO:0019901">
    <property type="term" value="F:protein kinase binding"/>
    <property type="evidence" value="ECO:0007669"/>
    <property type="project" value="TreeGrafter"/>
</dbReference>
<dbReference type="InterPro" id="IPR051753">
    <property type="entry name" value="RA-inducible_GPCR3"/>
</dbReference>
<dbReference type="GO" id="GO:0005886">
    <property type="term" value="C:plasma membrane"/>
    <property type="evidence" value="ECO:0007669"/>
    <property type="project" value="TreeGrafter"/>
</dbReference>
<evidence type="ECO:0000256" key="6">
    <source>
        <dbReference type="SAM" id="Phobius"/>
    </source>
</evidence>